<name>A0A0X3NKY7_SCHSO</name>
<evidence type="ECO:0000313" key="1">
    <source>
        <dbReference type="EMBL" id="JAP39930.1"/>
    </source>
</evidence>
<accession>A0A0X3NKY7</accession>
<dbReference type="EMBL" id="GEEE01023295">
    <property type="protein sequence ID" value="JAP39930.1"/>
    <property type="molecule type" value="Transcribed_RNA"/>
</dbReference>
<reference evidence="1" key="1">
    <citation type="submission" date="2016-01" db="EMBL/GenBank/DDBJ databases">
        <title>Reference transcriptome for the parasite Schistocephalus solidus: insights into the molecular evolution of parasitism.</title>
        <authorList>
            <person name="Hebert F.O."/>
            <person name="Grambauer S."/>
            <person name="Barber I."/>
            <person name="Landry C.R."/>
            <person name="Aubin-Horth N."/>
        </authorList>
    </citation>
    <scope>NUCLEOTIDE SEQUENCE</scope>
</reference>
<dbReference type="EMBL" id="GEEE01005119">
    <property type="protein sequence ID" value="JAP58106.1"/>
    <property type="molecule type" value="Transcribed_RNA"/>
</dbReference>
<gene>
    <name evidence="1" type="ORF">TR117248</name>
</gene>
<sequence>MVKGDEKIFTKVNWAFDRALIELFAIDKLTYYLSPSSVQHLAMNELECRSEVGRIQLWLEAWSSHVLSNNANSKILCDPCKNVYICCGCLQFFYFCFVEVKHKNDRALFITKSLLSLRLFNHLMKPGAKVSTCQFYT</sequence>
<proteinExistence type="predicted"/>
<dbReference type="AlphaFoldDB" id="A0A0X3NKY7"/>
<organism evidence="1">
    <name type="scientific">Schistocephalus solidus</name>
    <name type="common">Tapeworm</name>
    <dbReference type="NCBI Taxonomy" id="70667"/>
    <lineage>
        <taxon>Eukaryota</taxon>
        <taxon>Metazoa</taxon>
        <taxon>Spiralia</taxon>
        <taxon>Lophotrochozoa</taxon>
        <taxon>Platyhelminthes</taxon>
        <taxon>Cestoda</taxon>
        <taxon>Eucestoda</taxon>
        <taxon>Diphyllobothriidea</taxon>
        <taxon>Diphyllobothriidae</taxon>
        <taxon>Schistocephalus</taxon>
    </lineage>
</organism>
<protein>
    <submittedName>
        <fullName evidence="1">Uncharacterized protein</fullName>
    </submittedName>
</protein>
<dbReference type="EMBL" id="GEEE01013473">
    <property type="protein sequence ID" value="JAP49752.1"/>
    <property type="molecule type" value="Transcribed_RNA"/>
</dbReference>